<evidence type="ECO:0000313" key="2">
    <source>
        <dbReference type="EMBL" id="SMQ44942.1"/>
    </source>
</evidence>
<feature type="chain" id="PRO_5013208379" evidence="1">
    <location>
        <begin position="19"/>
        <end position="89"/>
    </location>
</feature>
<accession>A0A1X7RC29</accession>
<dbReference type="Proteomes" id="UP000215127">
    <property type="component" value="Chromosome 1"/>
</dbReference>
<sequence length="89" mass="9492">MQFSQLAIALTMVAAALADGVCDPTITKDCPRGCCNFQPGNNNHVLGQNWLPCAGGSPCKKTGALCHLDTSDYKHAKCHREVHNPPGDE</sequence>
<gene>
    <name evidence="2" type="ORF">ZT3D7_G86</name>
</gene>
<feature type="signal peptide" evidence="1">
    <location>
        <begin position="1"/>
        <end position="18"/>
    </location>
</feature>
<name>A0A1X7RC29_ZYMT9</name>
<reference evidence="2 3" key="1">
    <citation type="submission" date="2016-06" db="EMBL/GenBank/DDBJ databases">
        <authorList>
            <person name="Kjaerup R.B."/>
            <person name="Dalgaard T.S."/>
            <person name="Juul-Madsen H.R."/>
        </authorList>
    </citation>
    <scope>NUCLEOTIDE SEQUENCE [LARGE SCALE GENOMIC DNA]</scope>
</reference>
<organism evidence="2 3">
    <name type="scientific">Zymoseptoria tritici (strain ST99CH_3D7)</name>
    <dbReference type="NCBI Taxonomy" id="1276538"/>
    <lineage>
        <taxon>Eukaryota</taxon>
        <taxon>Fungi</taxon>
        <taxon>Dikarya</taxon>
        <taxon>Ascomycota</taxon>
        <taxon>Pezizomycotina</taxon>
        <taxon>Dothideomycetes</taxon>
        <taxon>Dothideomycetidae</taxon>
        <taxon>Mycosphaerellales</taxon>
        <taxon>Mycosphaerellaceae</taxon>
        <taxon>Zymoseptoria</taxon>
    </lineage>
</organism>
<keyword evidence="1" id="KW-0732">Signal</keyword>
<evidence type="ECO:0000256" key="1">
    <source>
        <dbReference type="SAM" id="SignalP"/>
    </source>
</evidence>
<proteinExistence type="predicted"/>
<keyword evidence="3" id="KW-1185">Reference proteome</keyword>
<protein>
    <submittedName>
        <fullName evidence="2">Uncharacterized protein</fullName>
    </submittedName>
</protein>
<dbReference type="EMBL" id="LT853692">
    <property type="protein sequence ID" value="SMQ44942.1"/>
    <property type="molecule type" value="Genomic_DNA"/>
</dbReference>
<evidence type="ECO:0000313" key="3">
    <source>
        <dbReference type="Proteomes" id="UP000215127"/>
    </source>
</evidence>
<dbReference type="AlphaFoldDB" id="A0A1X7RC29"/>